<keyword evidence="4" id="KW-1185">Reference proteome</keyword>
<keyword evidence="1" id="KW-1133">Transmembrane helix</keyword>
<dbReference type="Proteomes" id="UP000593605">
    <property type="component" value="Chromosome"/>
</dbReference>
<keyword evidence="1" id="KW-0472">Membrane</keyword>
<dbReference type="KEGG" id="civ:IMZ16_09285"/>
<dbReference type="EMBL" id="CP063145">
    <property type="protein sequence ID" value="QOR73691.1"/>
    <property type="molecule type" value="Genomic_DNA"/>
</dbReference>
<reference evidence="3 4" key="1">
    <citation type="submission" date="2016-11" db="EMBL/GenBank/DDBJ databases">
        <authorList>
            <person name="Jaros S."/>
            <person name="Januszkiewicz K."/>
            <person name="Wedrychowicz H."/>
        </authorList>
    </citation>
    <scope>NUCLEOTIDE SEQUENCE [LARGE SCALE GENOMIC DNA]</scope>
    <source>
        <strain evidence="3 4">DSM 25479</strain>
    </source>
</reference>
<evidence type="ECO:0000313" key="3">
    <source>
        <dbReference type="EMBL" id="SHI90657.1"/>
    </source>
</evidence>
<evidence type="ECO:0008006" key="6">
    <source>
        <dbReference type="Google" id="ProtNLM"/>
    </source>
</evidence>
<gene>
    <name evidence="2" type="ORF">IMZ16_09285</name>
    <name evidence="3" type="ORF">SAMN05443429_10643</name>
</gene>
<feature type="transmembrane region" description="Helical" evidence="1">
    <location>
        <begin position="37"/>
        <end position="57"/>
    </location>
</feature>
<sequence>MKTVYKVFLIIFAIIIAANLYFFDWQLGIMHTENTKFVFSIAAALIGMLLTVVMNTWSQLGAKR</sequence>
<name>A0A1M6EYX1_9FLAO</name>
<dbReference type="AlphaFoldDB" id="A0A1M6EYX1"/>
<evidence type="ECO:0000313" key="4">
    <source>
        <dbReference type="Proteomes" id="UP000184335"/>
    </source>
</evidence>
<protein>
    <recommendedName>
        <fullName evidence="6">DUF1049 domain-containing protein</fullName>
    </recommendedName>
</protein>
<dbReference type="STRING" id="1118202.SAMN05443429_10643"/>
<evidence type="ECO:0000313" key="2">
    <source>
        <dbReference type="EMBL" id="QOR73691.1"/>
    </source>
</evidence>
<evidence type="ECO:0000313" key="5">
    <source>
        <dbReference type="Proteomes" id="UP000593605"/>
    </source>
</evidence>
<dbReference type="OrthoDB" id="1448612at2"/>
<accession>A0A1M6EYX1</accession>
<organism evidence="3 4">
    <name type="scientific">Cruoricaptor ignavus</name>
    <dbReference type="NCBI Taxonomy" id="1118202"/>
    <lineage>
        <taxon>Bacteria</taxon>
        <taxon>Pseudomonadati</taxon>
        <taxon>Bacteroidota</taxon>
        <taxon>Flavobacteriia</taxon>
        <taxon>Flavobacteriales</taxon>
        <taxon>Weeksellaceae</taxon>
        <taxon>Cruoricaptor</taxon>
    </lineage>
</organism>
<dbReference type="RefSeq" id="WP_073179627.1">
    <property type="nucleotide sequence ID" value="NZ_CP063145.1"/>
</dbReference>
<feature type="transmembrane region" description="Helical" evidence="1">
    <location>
        <begin position="7"/>
        <end position="25"/>
    </location>
</feature>
<keyword evidence="1" id="KW-0812">Transmembrane</keyword>
<reference evidence="2 5" key="2">
    <citation type="submission" date="2020-10" db="EMBL/GenBank/DDBJ databases">
        <title>Complete genome of Cruoricapor ignavus strain M1214 isolated from the blood culture of a febrile patient.</title>
        <authorList>
            <person name="Guglielmino C.J.D."/>
        </authorList>
    </citation>
    <scope>NUCLEOTIDE SEQUENCE [LARGE SCALE GENOMIC DNA]</scope>
    <source>
        <strain evidence="2 5">M1214</strain>
    </source>
</reference>
<evidence type="ECO:0000256" key="1">
    <source>
        <dbReference type="SAM" id="Phobius"/>
    </source>
</evidence>
<dbReference type="EMBL" id="FQYI01000006">
    <property type="protein sequence ID" value="SHI90657.1"/>
    <property type="molecule type" value="Genomic_DNA"/>
</dbReference>
<proteinExistence type="predicted"/>
<dbReference type="Proteomes" id="UP000184335">
    <property type="component" value="Unassembled WGS sequence"/>
</dbReference>